<sequence>MSAPLHSSKLRQRRRRVIAPINCCQCQRKNIPNPADLLAPVFPFFLLIDCRHHMCQPCALVFSTHGGQFVDCPECCATSRLAQVGNFSRAPHPRLDDGLESVLSIHSVATAAQQQQLATFSRGQRRDSSKPIVRREPHRRVAILGTDQTRQAQPLDTASMATNDESLDELCQTGLYNISKYSPSPTRNKLIPAALISQSITPHQPEHHHAETDIALAHRASQHLAHIPSETEIPSLDTKPTSPRSTQQAVADRLAQQRPATKKVEPDRLATEDDRLAILQTDQLPSGEADRLAQQRAADAQAEADRLAKLDADRIAQEEADRQANLLRLADRFLLRLAERFLLRLAERFLLRDRLAKLEADRLAQEESDRLAQLEANRLAKEEADRLAKEEADRFAKLEADRLAQQRAAGALAEADRQAQLEADRLATEAADRPAQLEADRLAQQRAVDAQAEADRLAKLEADRLAKEEADRLAKEEADYVARRRAADAVQANVLGATCDAEKSKIAGEEFADFDILRDGFVKGLLELLTSDSVARSSPAVSRAVGTSETDSDDIEILSVASKTQSYQKKTIPFIEAGTEEGGKESVSPTRVCTVAPSTETGVCEVCDENVRFLRCWACSLLICPVCGISSSEENSRLCCVAQLRDFGKRRGSTVTSSRGLVEEYKMRVRATIALTEELQAKRETSAERTHGTAFFVPFENTKPKSMGKKPPAPDHKRGTSPSTSPSREGAPVHSNKAALLRHQVSHQRSKGSSIATRTFYETQQRHLHRQATQTDSSVVEVRHSLHLNHTIRIPPPRHIDKKSAPATRETSPEPQRPIPPTAQSRQLAAVTHQQRQRVDPVTRSDDRVGRAMTAARHLTESHTTLTTITTTTVDKQTEVARLAPKSSNVSPNLTPRALNDPTLGSIINSHRQQKSNPSSREVSPNSPTSKAEQFRRRHLFVAPLVPGATELELQNRARVDRNEIFAAIASVTSVRNAQSIMGAPAPSFPHSQKANVVHRDFVPPQPPSRPSSGEATPHLAPFERRLSADSHLAMHEVHRHVELVRQQRLDEHHRDTRIRDQRPEYSITLHNLPGNQRTSQFSNGKR</sequence>
<reference evidence="7" key="1">
    <citation type="submission" date="2015-09" db="EMBL/GenBank/DDBJ databases">
        <authorList>
            <consortium name="Pathogen Informatics"/>
        </authorList>
    </citation>
    <scope>NUCLEOTIDE SEQUENCE [LARGE SCALE GENOMIC DNA]</scope>
    <source>
        <strain evidence="7">Lake Konstanz</strain>
    </source>
</reference>
<name>A0A0S4JK42_BODSA</name>
<evidence type="ECO:0000256" key="3">
    <source>
        <dbReference type="ARBA" id="ARBA00022833"/>
    </source>
</evidence>
<feature type="compositionally biased region" description="Polar residues" evidence="5">
    <location>
        <begin position="238"/>
        <end position="249"/>
    </location>
</feature>
<feature type="region of interest" description="Disordered" evidence="5">
    <location>
        <begin position="1049"/>
        <end position="1087"/>
    </location>
</feature>
<dbReference type="PROSITE" id="PS00518">
    <property type="entry name" value="ZF_RING_1"/>
    <property type="match status" value="1"/>
</dbReference>
<keyword evidence="4" id="KW-0175">Coiled coil</keyword>
<dbReference type="OrthoDB" id="267853at2759"/>
<keyword evidence="1" id="KW-0479">Metal-binding</keyword>
<feature type="region of interest" description="Disordered" evidence="5">
    <location>
        <begin position="788"/>
        <end position="848"/>
    </location>
</feature>
<dbReference type="AlphaFoldDB" id="A0A0S4JK42"/>
<evidence type="ECO:0000256" key="5">
    <source>
        <dbReference type="SAM" id="MobiDB-lite"/>
    </source>
</evidence>
<feature type="compositionally biased region" description="Basic and acidic residues" evidence="5">
    <location>
        <begin position="124"/>
        <end position="135"/>
    </location>
</feature>
<dbReference type="EMBL" id="CYKH01001860">
    <property type="protein sequence ID" value="CUG90737.1"/>
    <property type="molecule type" value="Genomic_DNA"/>
</dbReference>
<feature type="compositionally biased region" description="Basic and acidic residues" evidence="5">
    <location>
        <begin position="837"/>
        <end position="848"/>
    </location>
</feature>
<feature type="coiled-coil region" evidence="4">
    <location>
        <begin position="357"/>
        <end position="401"/>
    </location>
</feature>
<dbReference type="Proteomes" id="UP000051952">
    <property type="component" value="Unassembled WGS sequence"/>
</dbReference>
<evidence type="ECO:0008006" key="8">
    <source>
        <dbReference type="Google" id="ProtNLM"/>
    </source>
</evidence>
<feature type="compositionally biased region" description="Basic and acidic residues" evidence="5">
    <location>
        <begin position="262"/>
        <end position="272"/>
    </location>
</feature>
<dbReference type="VEuPathDB" id="TriTrypDB:BSAL_28545"/>
<feature type="compositionally biased region" description="Basic and acidic residues" evidence="5">
    <location>
        <begin position="1049"/>
        <end position="1064"/>
    </location>
</feature>
<evidence type="ECO:0000313" key="6">
    <source>
        <dbReference type="EMBL" id="CUG90737.1"/>
    </source>
</evidence>
<protein>
    <recommendedName>
        <fullName evidence="8">RING-type domain-containing protein</fullName>
    </recommendedName>
</protein>
<gene>
    <name evidence="6" type="ORF">BSAL_28545</name>
</gene>
<feature type="compositionally biased region" description="Polar residues" evidence="5">
    <location>
        <begin position="906"/>
        <end position="932"/>
    </location>
</feature>
<feature type="region of interest" description="Disordered" evidence="5">
    <location>
        <begin position="227"/>
        <end position="272"/>
    </location>
</feature>
<feature type="region of interest" description="Disordered" evidence="5">
    <location>
        <begin position="885"/>
        <end position="936"/>
    </location>
</feature>
<evidence type="ECO:0000256" key="1">
    <source>
        <dbReference type="ARBA" id="ARBA00022723"/>
    </source>
</evidence>
<evidence type="ECO:0000256" key="2">
    <source>
        <dbReference type="ARBA" id="ARBA00022771"/>
    </source>
</evidence>
<feature type="compositionally biased region" description="Basic and acidic residues" evidence="5">
    <location>
        <begin position="682"/>
        <end position="691"/>
    </location>
</feature>
<keyword evidence="2" id="KW-0863">Zinc-finger</keyword>
<dbReference type="GO" id="GO:0008270">
    <property type="term" value="F:zinc ion binding"/>
    <property type="evidence" value="ECO:0007669"/>
    <property type="project" value="UniProtKB-KW"/>
</dbReference>
<dbReference type="InterPro" id="IPR017907">
    <property type="entry name" value="Znf_RING_CS"/>
</dbReference>
<proteinExistence type="predicted"/>
<feature type="region of interest" description="Disordered" evidence="5">
    <location>
        <begin position="682"/>
        <end position="735"/>
    </location>
</feature>
<keyword evidence="7" id="KW-1185">Reference proteome</keyword>
<feature type="region of interest" description="Disordered" evidence="5">
    <location>
        <begin position="118"/>
        <end position="137"/>
    </location>
</feature>
<keyword evidence="3" id="KW-0862">Zinc</keyword>
<evidence type="ECO:0000313" key="7">
    <source>
        <dbReference type="Proteomes" id="UP000051952"/>
    </source>
</evidence>
<evidence type="ECO:0000256" key="4">
    <source>
        <dbReference type="SAM" id="Coils"/>
    </source>
</evidence>
<accession>A0A0S4JK42</accession>
<feature type="compositionally biased region" description="Polar residues" evidence="5">
    <location>
        <begin position="1074"/>
        <end position="1087"/>
    </location>
</feature>
<organism evidence="6 7">
    <name type="scientific">Bodo saltans</name>
    <name type="common">Flagellated protozoan</name>
    <dbReference type="NCBI Taxonomy" id="75058"/>
    <lineage>
        <taxon>Eukaryota</taxon>
        <taxon>Discoba</taxon>
        <taxon>Euglenozoa</taxon>
        <taxon>Kinetoplastea</taxon>
        <taxon>Metakinetoplastina</taxon>
        <taxon>Eubodonida</taxon>
        <taxon>Bodonidae</taxon>
        <taxon>Bodo</taxon>
    </lineage>
</organism>